<evidence type="ECO:0000313" key="9">
    <source>
        <dbReference type="Proteomes" id="UP000313948"/>
    </source>
</evidence>
<feature type="domain" description="Response regulatory" evidence="7">
    <location>
        <begin position="6"/>
        <end position="122"/>
    </location>
</feature>
<reference evidence="8 9" key="1">
    <citation type="submission" date="2019-05" db="EMBL/GenBank/DDBJ databases">
        <title>Georgenia *** sp. nov., and Georgenia *** sp. nov., isolated from the intestinal contents of plateau pika (Ochotona curzoniae) in the Qinghai-Tibet plateau of China.</title>
        <authorList>
            <person name="Tian Z."/>
        </authorList>
    </citation>
    <scope>NUCLEOTIDE SEQUENCE [LARGE SCALE GENOMIC DNA]</scope>
    <source>
        <strain evidence="8 9">Z294</strain>
    </source>
</reference>
<dbReference type="PANTHER" id="PTHR43214">
    <property type="entry name" value="TWO-COMPONENT RESPONSE REGULATOR"/>
    <property type="match status" value="1"/>
</dbReference>
<dbReference type="PROSITE" id="PS50043">
    <property type="entry name" value="HTH_LUXR_2"/>
    <property type="match status" value="1"/>
</dbReference>
<proteinExistence type="predicted"/>
<dbReference type="SMART" id="SM00448">
    <property type="entry name" value="REC"/>
    <property type="match status" value="1"/>
</dbReference>
<dbReference type="SUPFAM" id="SSF46894">
    <property type="entry name" value="C-terminal effector domain of the bipartite response regulators"/>
    <property type="match status" value="1"/>
</dbReference>
<evidence type="ECO:0000256" key="2">
    <source>
        <dbReference type="ARBA" id="ARBA00023015"/>
    </source>
</evidence>
<organism evidence="8 9">
    <name type="scientific">Georgenia wutianyii</name>
    <dbReference type="NCBI Taxonomy" id="2585135"/>
    <lineage>
        <taxon>Bacteria</taxon>
        <taxon>Bacillati</taxon>
        <taxon>Actinomycetota</taxon>
        <taxon>Actinomycetes</taxon>
        <taxon>Micrococcales</taxon>
        <taxon>Bogoriellaceae</taxon>
        <taxon>Georgenia</taxon>
    </lineage>
</organism>
<dbReference type="PRINTS" id="PR00038">
    <property type="entry name" value="HTHLUXR"/>
</dbReference>
<dbReference type="PROSITE" id="PS50110">
    <property type="entry name" value="RESPONSE_REGULATORY"/>
    <property type="match status" value="1"/>
</dbReference>
<dbReference type="InterPro" id="IPR058245">
    <property type="entry name" value="NreC/VraR/RcsB-like_REC"/>
</dbReference>
<evidence type="ECO:0000256" key="4">
    <source>
        <dbReference type="ARBA" id="ARBA00023163"/>
    </source>
</evidence>
<dbReference type="EMBL" id="CP040899">
    <property type="protein sequence ID" value="QDB78537.1"/>
    <property type="molecule type" value="Genomic_DNA"/>
</dbReference>
<keyword evidence="4" id="KW-0804">Transcription</keyword>
<dbReference type="Pfam" id="PF00196">
    <property type="entry name" value="GerE"/>
    <property type="match status" value="1"/>
</dbReference>
<dbReference type="PANTHER" id="PTHR43214:SF24">
    <property type="entry name" value="TRANSCRIPTIONAL REGULATORY PROTEIN NARL-RELATED"/>
    <property type="match status" value="1"/>
</dbReference>
<dbReference type="Gene3D" id="3.40.50.2300">
    <property type="match status" value="1"/>
</dbReference>
<dbReference type="RefSeq" id="WP_139947881.1">
    <property type="nucleotide sequence ID" value="NZ_CP040899.1"/>
</dbReference>
<dbReference type="SUPFAM" id="SSF52172">
    <property type="entry name" value="CheY-like"/>
    <property type="match status" value="1"/>
</dbReference>
<keyword evidence="9" id="KW-1185">Reference proteome</keyword>
<evidence type="ECO:0000313" key="8">
    <source>
        <dbReference type="EMBL" id="QDB78537.1"/>
    </source>
</evidence>
<accession>A0ABX5VJE9</accession>
<evidence type="ECO:0000256" key="3">
    <source>
        <dbReference type="ARBA" id="ARBA00023125"/>
    </source>
</evidence>
<evidence type="ECO:0000256" key="5">
    <source>
        <dbReference type="PROSITE-ProRule" id="PRU00169"/>
    </source>
</evidence>
<feature type="modified residue" description="4-aspartylphosphate" evidence="5">
    <location>
        <position position="57"/>
    </location>
</feature>
<protein>
    <submittedName>
        <fullName evidence="8">Response regulator transcription factor</fullName>
    </submittedName>
</protein>
<evidence type="ECO:0000256" key="1">
    <source>
        <dbReference type="ARBA" id="ARBA00022553"/>
    </source>
</evidence>
<dbReference type="CDD" id="cd17535">
    <property type="entry name" value="REC_NarL-like"/>
    <property type="match status" value="1"/>
</dbReference>
<evidence type="ECO:0000259" key="6">
    <source>
        <dbReference type="PROSITE" id="PS50043"/>
    </source>
</evidence>
<dbReference type="Proteomes" id="UP000313948">
    <property type="component" value="Chromosome"/>
</dbReference>
<dbReference type="InterPro" id="IPR039420">
    <property type="entry name" value="WalR-like"/>
</dbReference>
<dbReference type="SMART" id="SM00421">
    <property type="entry name" value="HTH_LUXR"/>
    <property type="match status" value="1"/>
</dbReference>
<keyword evidence="3" id="KW-0238">DNA-binding</keyword>
<dbReference type="Pfam" id="PF00072">
    <property type="entry name" value="Response_reg"/>
    <property type="match status" value="1"/>
</dbReference>
<keyword evidence="2" id="KW-0805">Transcription regulation</keyword>
<sequence>MLDTCRVLLVDDDPLVRSGLRLLLTSDPHVEVVGEVADGDEVVEAVQRHAPDVVLMDLRMARTDGVEATRAVRRLPRAPHVVVLTVWDVDDAVLRSLDAGAEGFLLKSSSPTEIIAAVRAVMAGDAVLSPRSTRQVLDHYRDDGDRRAVEAAQAALAGLTDRERDVVVAVGQGLSNAEVASRLYVSVATVKAHLATIQTKLGVRNRVQVAVRAERAGLLR</sequence>
<dbReference type="InterPro" id="IPR016032">
    <property type="entry name" value="Sig_transdc_resp-reg_C-effctor"/>
</dbReference>
<dbReference type="InterPro" id="IPR011006">
    <property type="entry name" value="CheY-like_superfamily"/>
</dbReference>
<dbReference type="InterPro" id="IPR000792">
    <property type="entry name" value="Tscrpt_reg_LuxR_C"/>
</dbReference>
<dbReference type="CDD" id="cd06170">
    <property type="entry name" value="LuxR_C_like"/>
    <property type="match status" value="1"/>
</dbReference>
<feature type="domain" description="HTH luxR-type" evidence="6">
    <location>
        <begin position="152"/>
        <end position="217"/>
    </location>
</feature>
<dbReference type="InterPro" id="IPR001789">
    <property type="entry name" value="Sig_transdc_resp-reg_receiver"/>
</dbReference>
<name>A0ABX5VJE9_9MICO</name>
<evidence type="ECO:0000259" key="7">
    <source>
        <dbReference type="PROSITE" id="PS50110"/>
    </source>
</evidence>
<keyword evidence="1 5" id="KW-0597">Phosphoprotein</keyword>
<gene>
    <name evidence="8" type="ORF">FE251_03445</name>
</gene>